<dbReference type="Pfam" id="PF03992">
    <property type="entry name" value="ABM"/>
    <property type="match status" value="1"/>
</dbReference>
<feature type="domain" description="ABM" evidence="1">
    <location>
        <begin position="2"/>
        <end position="92"/>
    </location>
</feature>
<protein>
    <recommendedName>
        <fullName evidence="1">ABM domain-containing protein</fullName>
    </recommendedName>
</protein>
<dbReference type="SUPFAM" id="SSF54909">
    <property type="entry name" value="Dimeric alpha+beta barrel"/>
    <property type="match status" value="1"/>
</dbReference>
<dbReference type="EMBL" id="BMYZ01000002">
    <property type="protein sequence ID" value="GGY79792.1"/>
    <property type="molecule type" value="Genomic_DNA"/>
</dbReference>
<dbReference type="InterPro" id="IPR007138">
    <property type="entry name" value="ABM_dom"/>
</dbReference>
<accession>A0ABQ3B585</accession>
<dbReference type="RefSeq" id="WP_189419248.1">
    <property type="nucleotide sequence ID" value="NZ_BMYZ01000002.1"/>
</dbReference>
<dbReference type="PROSITE" id="PS51725">
    <property type="entry name" value="ABM"/>
    <property type="match status" value="1"/>
</dbReference>
<dbReference type="Proteomes" id="UP000619761">
    <property type="component" value="Unassembled WGS sequence"/>
</dbReference>
<dbReference type="InterPro" id="IPR011008">
    <property type="entry name" value="Dimeric_a/b-barrel"/>
</dbReference>
<reference evidence="3" key="1">
    <citation type="journal article" date="2019" name="Int. J. Syst. Evol. Microbiol.">
        <title>The Global Catalogue of Microorganisms (GCM) 10K type strain sequencing project: providing services to taxonomists for standard genome sequencing and annotation.</title>
        <authorList>
            <consortium name="The Broad Institute Genomics Platform"/>
            <consortium name="The Broad Institute Genome Sequencing Center for Infectious Disease"/>
            <person name="Wu L."/>
            <person name="Ma J."/>
        </authorList>
    </citation>
    <scope>NUCLEOTIDE SEQUENCE [LARGE SCALE GENOMIC DNA]</scope>
    <source>
        <strain evidence="3">KCTC 32239</strain>
    </source>
</reference>
<evidence type="ECO:0000313" key="3">
    <source>
        <dbReference type="Proteomes" id="UP000619761"/>
    </source>
</evidence>
<organism evidence="2 3">
    <name type="scientific">Cellvibrio zantedeschiae</name>
    <dbReference type="NCBI Taxonomy" id="1237077"/>
    <lineage>
        <taxon>Bacteria</taxon>
        <taxon>Pseudomonadati</taxon>
        <taxon>Pseudomonadota</taxon>
        <taxon>Gammaproteobacteria</taxon>
        <taxon>Cellvibrionales</taxon>
        <taxon>Cellvibrionaceae</taxon>
        <taxon>Cellvibrio</taxon>
    </lineage>
</organism>
<dbReference type="Gene3D" id="3.30.70.100">
    <property type="match status" value="1"/>
</dbReference>
<keyword evidence="3" id="KW-1185">Reference proteome</keyword>
<gene>
    <name evidence="2" type="ORF">GCM10011613_25940</name>
</gene>
<sequence length="95" mass="11195">MITEIIRYQIDPAEAASFIETYREAMAIVDETGFALSWEILQQDEDTSLFHIIIRWQSREAHLSGFRQSSSFARFFAKVKPYFQSILEIQHYSNK</sequence>
<evidence type="ECO:0000259" key="1">
    <source>
        <dbReference type="PROSITE" id="PS51725"/>
    </source>
</evidence>
<evidence type="ECO:0000313" key="2">
    <source>
        <dbReference type="EMBL" id="GGY79792.1"/>
    </source>
</evidence>
<name>A0ABQ3B585_9GAMM</name>
<proteinExistence type="predicted"/>
<comment type="caution">
    <text evidence="2">The sequence shown here is derived from an EMBL/GenBank/DDBJ whole genome shotgun (WGS) entry which is preliminary data.</text>
</comment>